<accession>A0A931F959</accession>
<dbReference type="PANTHER" id="PTHR43833">
    <property type="entry name" value="POTASSIUM CHANNEL PROTEIN 2-RELATED-RELATED"/>
    <property type="match status" value="1"/>
</dbReference>
<dbReference type="PANTHER" id="PTHR43833:SF5">
    <property type="entry name" value="TRK SYSTEM POTASSIUM UPTAKE PROTEIN TRKA"/>
    <property type="match status" value="1"/>
</dbReference>
<dbReference type="Pfam" id="PF02254">
    <property type="entry name" value="TrkA_N"/>
    <property type="match status" value="1"/>
</dbReference>
<keyword evidence="2" id="KW-0633">Potassium transport</keyword>
<evidence type="ECO:0000256" key="3">
    <source>
        <dbReference type="ARBA" id="ARBA00022958"/>
    </source>
</evidence>
<evidence type="ECO:0000256" key="4">
    <source>
        <dbReference type="ARBA" id="ARBA00023065"/>
    </source>
</evidence>
<dbReference type="RefSeq" id="WP_270452321.1">
    <property type="nucleotide sequence ID" value="NZ_JADPIE010000001.1"/>
</dbReference>
<dbReference type="Proteomes" id="UP000621436">
    <property type="component" value="Unassembled WGS sequence"/>
</dbReference>
<evidence type="ECO:0000256" key="2">
    <source>
        <dbReference type="ARBA" id="ARBA00022538"/>
    </source>
</evidence>
<proteinExistence type="predicted"/>
<evidence type="ECO:0000313" key="7">
    <source>
        <dbReference type="Proteomes" id="UP000621436"/>
    </source>
</evidence>
<evidence type="ECO:0000313" key="6">
    <source>
        <dbReference type="EMBL" id="MBF8435672.1"/>
    </source>
</evidence>
<dbReference type="GO" id="GO:0015079">
    <property type="term" value="F:potassium ion transmembrane transporter activity"/>
    <property type="evidence" value="ECO:0007669"/>
    <property type="project" value="InterPro"/>
</dbReference>
<dbReference type="EMBL" id="JADPIE010000001">
    <property type="protein sequence ID" value="MBF8435672.1"/>
    <property type="molecule type" value="Genomic_DNA"/>
</dbReference>
<keyword evidence="3" id="KW-0630">Potassium</keyword>
<keyword evidence="7" id="KW-1185">Reference proteome</keyword>
<evidence type="ECO:0000256" key="1">
    <source>
        <dbReference type="ARBA" id="ARBA00022448"/>
    </source>
</evidence>
<dbReference type="PROSITE" id="PS51201">
    <property type="entry name" value="RCK_N"/>
    <property type="match status" value="1"/>
</dbReference>
<keyword evidence="1" id="KW-0813">Transport</keyword>
<dbReference type="InterPro" id="IPR050721">
    <property type="entry name" value="Trk_Ktr_HKT_K-transport"/>
</dbReference>
<dbReference type="SUPFAM" id="SSF51735">
    <property type="entry name" value="NAD(P)-binding Rossmann-fold domains"/>
    <property type="match status" value="1"/>
</dbReference>
<dbReference type="InterPro" id="IPR003148">
    <property type="entry name" value="RCK_N"/>
</dbReference>
<reference evidence="6" key="1">
    <citation type="submission" date="2020-11" db="EMBL/GenBank/DDBJ databases">
        <title>Halonatronomonas betainensis gen. nov., sp. nov. a novel haloalkaliphilic representative of the family Halanaerobiacae capable of betaine degradation.</title>
        <authorList>
            <person name="Boltyanskaya Y."/>
            <person name="Kevbrin V."/>
            <person name="Detkova E."/>
            <person name="Grouzdev D.S."/>
            <person name="Koziaeva V."/>
            <person name="Zhilina T."/>
        </authorList>
    </citation>
    <scope>NUCLEOTIDE SEQUENCE</scope>
    <source>
        <strain evidence="6">Z-7014</strain>
    </source>
</reference>
<feature type="domain" description="RCK N-terminal" evidence="5">
    <location>
        <begin position="1"/>
        <end position="118"/>
    </location>
</feature>
<gene>
    <name evidence="6" type="ORF">I0Q91_01140</name>
</gene>
<dbReference type="InterPro" id="IPR036291">
    <property type="entry name" value="NAD(P)-bd_dom_sf"/>
</dbReference>
<keyword evidence="4" id="KW-0406">Ion transport</keyword>
<dbReference type="InterPro" id="IPR006036">
    <property type="entry name" value="K_uptake_TrkA"/>
</dbReference>
<organism evidence="6 7">
    <name type="scientific">Halonatronomonas betaini</name>
    <dbReference type="NCBI Taxonomy" id="2778430"/>
    <lineage>
        <taxon>Bacteria</taxon>
        <taxon>Bacillati</taxon>
        <taxon>Bacillota</taxon>
        <taxon>Clostridia</taxon>
        <taxon>Halanaerobiales</taxon>
        <taxon>Halarsenatibacteraceae</taxon>
        <taxon>Halonatronomonas</taxon>
    </lineage>
</organism>
<dbReference type="Gene3D" id="3.40.50.720">
    <property type="entry name" value="NAD(P)-binding Rossmann-like Domain"/>
    <property type="match status" value="1"/>
</dbReference>
<evidence type="ECO:0000259" key="5">
    <source>
        <dbReference type="PROSITE" id="PS51201"/>
    </source>
</evidence>
<comment type="caution">
    <text evidence="6">The sequence shown here is derived from an EMBL/GenBank/DDBJ whole genome shotgun (WGS) entry which is preliminary data.</text>
</comment>
<protein>
    <submittedName>
        <fullName evidence="6">NAD-binding protein</fullName>
    </submittedName>
</protein>
<dbReference type="GO" id="GO:0005886">
    <property type="term" value="C:plasma membrane"/>
    <property type="evidence" value="ECO:0007669"/>
    <property type="project" value="InterPro"/>
</dbReference>
<sequence>MKIIIAGGDKSGQNLIKLFSEKSRFKITLIESNPKKCEWISEGYPDVDIVWGDATHPNVLKSAEAEKADVFIAVIGDDKSNILAAKAAKKMGIQKVMVKVTGSEYRELAELMEFDDVLDPAEAVSAEIITRLQGVDFVNLIQDLHLDVEFTKIKVKDLKGAEGKELCDFPGLFEDLAYPMFVVRDGKYLMPNEIDCLEIDDTVIYIIKKKQKNKGGGLLGLR</sequence>
<dbReference type="PRINTS" id="PR00335">
    <property type="entry name" value="KUPTAKETRKA"/>
</dbReference>
<dbReference type="AlphaFoldDB" id="A0A931F959"/>
<name>A0A931F959_9FIRM</name>